<reference evidence="1" key="2">
    <citation type="journal article" date="2015" name="Fish Shellfish Immunol.">
        <title>Early steps in the European eel (Anguilla anguilla)-Vibrio vulnificus interaction in the gills: Role of the RtxA13 toxin.</title>
        <authorList>
            <person name="Callol A."/>
            <person name="Pajuelo D."/>
            <person name="Ebbesson L."/>
            <person name="Teles M."/>
            <person name="MacKenzie S."/>
            <person name="Amaro C."/>
        </authorList>
    </citation>
    <scope>NUCLEOTIDE SEQUENCE</scope>
</reference>
<organism evidence="1">
    <name type="scientific">Anguilla anguilla</name>
    <name type="common">European freshwater eel</name>
    <name type="synonym">Muraena anguilla</name>
    <dbReference type="NCBI Taxonomy" id="7936"/>
    <lineage>
        <taxon>Eukaryota</taxon>
        <taxon>Metazoa</taxon>
        <taxon>Chordata</taxon>
        <taxon>Craniata</taxon>
        <taxon>Vertebrata</taxon>
        <taxon>Euteleostomi</taxon>
        <taxon>Actinopterygii</taxon>
        <taxon>Neopterygii</taxon>
        <taxon>Teleostei</taxon>
        <taxon>Anguilliformes</taxon>
        <taxon>Anguillidae</taxon>
        <taxon>Anguilla</taxon>
    </lineage>
</organism>
<name>A0A0E9PFK8_ANGAN</name>
<dbReference type="EMBL" id="GBXM01086222">
    <property type="protein sequence ID" value="JAH22355.1"/>
    <property type="molecule type" value="Transcribed_RNA"/>
</dbReference>
<reference evidence="1" key="1">
    <citation type="submission" date="2014-11" db="EMBL/GenBank/DDBJ databases">
        <authorList>
            <person name="Amaro Gonzalez C."/>
        </authorList>
    </citation>
    <scope>NUCLEOTIDE SEQUENCE</scope>
</reference>
<sequence length="30" mass="3498">MNPPDCLPSRQIMNHHGVIKENEWVLRVAL</sequence>
<dbReference type="AlphaFoldDB" id="A0A0E9PFK8"/>
<protein>
    <submittedName>
        <fullName evidence="1">Uncharacterized protein</fullName>
    </submittedName>
</protein>
<proteinExistence type="predicted"/>
<dbReference type="EMBL" id="GBXM01107504">
    <property type="protein sequence ID" value="JAH01073.1"/>
    <property type="molecule type" value="Transcribed_RNA"/>
</dbReference>
<dbReference type="EMBL" id="GBXM01104163">
    <property type="protein sequence ID" value="JAH04414.1"/>
    <property type="molecule type" value="Transcribed_RNA"/>
</dbReference>
<evidence type="ECO:0000313" key="1">
    <source>
        <dbReference type="EMBL" id="JAH03396.1"/>
    </source>
</evidence>
<dbReference type="EMBL" id="GBXM01105181">
    <property type="protein sequence ID" value="JAH03396.1"/>
    <property type="molecule type" value="Transcribed_RNA"/>
</dbReference>
<accession>A0A0E9PFK8</accession>